<keyword evidence="3" id="KW-1185">Reference proteome</keyword>
<feature type="domain" description="Replication-associated protein ORF2/G2P" evidence="1">
    <location>
        <begin position="92"/>
        <end position="209"/>
    </location>
</feature>
<dbReference type="STRING" id="1302690.BUE76_22900"/>
<dbReference type="AlphaFoldDB" id="A0A1M4S817"/>
<dbReference type="Pfam" id="PF23343">
    <property type="entry name" value="REP_ORF2-G2P"/>
    <property type="match status" value="1"/>
</dbReference>
<dbReference type="Proteomes" id="UP000184368">
    <property type="component" value="Unassembled WGS sequence"/>
</dbReference>
<proteinExistence type="predicted"/>
<reference evidence="2 3" key="1">
    <citation type="submission" date="2016-11" db="EMBL/GenBank/DDBJ databases">
        <authorList>
            <person name="Jaros S."/>
            <person name="Januszkiewicz K."/>
            <person name="Wedrychowicz H."/>
        </authorList>
    </citation>
    <scope>NUCLEOTIDE SEQUENCE [LARGE SCALE GENOMIC DNA]</scope>
    <source>
        <strain evidence="2 3">DSM 26897</strain>
    </source>
</reference>
<accession>A0A1M4S817</accession>
<name>A0A1M4S817_9BACT</name>
<evidence type="ECO:0000313" key="2">
    <source>
        <dbReference type="EMBL" id="SHE28353.1"/>
    </source>
</evidence>
<organism evidence="2 3">
    <name type="scientific">Cnuella takakiae</name>
    <dbReference type="NCBI Taxonomy" id="1302690"/>
    <lineage>
        <taxon>Bacteria</taxon>
        <taxon>Pseudomonadati</taxon>
        <taxon>Bacteroidota</taxon>
        <taxon>Chitinophagia</taxon>
        <taxon>Chitinophagales</taxon>
        <taxon>Chitinophagaceae</taxon>
        <taxon>Cnuella</taxon>
    </lineage>
</organism>
<gene>
    <name evidence="2" type="ORF">SAMN05444008_1018</name>
</gene>
<dbReference type="RefSeq" id="WP_073038809.1">
    <property type="nucleotide sequence ID" value="NZ_FQUO01000001.1"/>
</dbReference>
<sequence length="300" mass="34642">MLVSKNTFGVSCVVVAPQTVHADKIGGFGGSSLERKTYPKKVKSLVEELLEKPLLSTPEEKKAPKLRTMSPRTKSKIRKKIISFARINKRLSFLTLTFCNAVEDQKAVKVLGDFLENAGKRMDDFQYLWVAEKQTENKVFKDNIHFHLITNKMWKIKKWWPYWLELQKRHGIVPREEGYKPTSAFNVKAVQTGNIRGLVKYLTSYVTKNEGQFGCQVWNCSKKISHLYTEFYSGMEFIHQLRSLEAQGLLGGAIKTFSKEWCNVHLIPLNRTTSPFYNKIDQKNKEVWGKEEKEVEDASK</sequence>
<evidence type="ECO:0000259" key="1">
    <source>
        <dbReference type="Pfam" id="PF23343"/>
    </source>
</evidence>
<dbReference type="OrthoDB" id="893397at2"/>
<dbReference type="InterPro" id="IPR056906">
    <property type="entry name" value="ORF2/G2P_dom"/>
</dbReference>
<dbReference type="EMBL" id="FQUO01000001">
    <property type="protein sequence ID" value="SHE28353.1"/>
    <property type="molecule type" value="Genomic_DNA"/>
</dbReference>
<evidence type="ECO:0000313" key="3">
    <source>
        <dbReference type="Proteomes" id="UP000184368"/>
    </source>
</evidence>
<protein>
    <recommendedName>
        <fullName evidence="1">Replication-associated protein ORF2/G2P domain-containing protein</fullName>
    </recommendedName>
</protein>